<proteinExistence type="predicted"/>
<evidence type="ECO:0000256" key="1">
    <source>
        <dbReference type="SAM" id="Phobius"/>
    </source>
</evidence>
<evidence type="ECO:0000313" key="3">
    <source>
        <dbReference type="EMBL" id="MDH7890779.1"/>
    </source>
</evidence>
<evidence type="ECO:0000313" key="4">
    <source>
        <dbReference type="Proteomes" id="UP001161916"/>
    </source>
</evidence>
<protein>
    <submittedName>
        <fullName evidence="3">DUF58 domain-containing protein</fullName>
    </submittedName>
</protein>
<organism evidence="3 4">
    <name type="scientific">Bifidobacterium catenulatum subsp. kashiwanohense</name>
    <dbReference type="NCBI Taxonomy" id="630129"/>
    <lineage>
        <taxon>Bacteria</taxon>
        <taxon>Bacillati</taxon>
        <taxon>Actinomycetota</taxon>
        <taxon>Actinomycetes</taxon>
        <taxon>Bifidobacteriales</taxon>
        <taxon>Bifidobacteriaceae</taxon>
        <taxon>Bifidobacterium</taxon>
    </lineage>
</organism>
<dbReference type="PANTHER" id="PTHR34351">
    <property type="entry name" value="SLR1927 PROTEIN-RELATED"/>
    <property type="match status" value="1"/>
</dbReference>
<feature type="domain" description="DUF58" evidence="2">
    <location>
        <begin position="214"/>
        <end position="290"/>
    </location>
</feature>
<dbReference type="InterPro" id="IPR002881">
    <property type="entry name" value="DUF58"/>
</dbReference>
<name>A0AA43T4W5_9BIFI</name>
<keyword evidence="1" id="KW-0472">Membrane</keyword>
<evidence type="ECO:0000259" key="2">
    <source>
        <dbReference type="Pfam" id="PF01882"/>
    </source>
</evidence>
<keyword evidence="1" id="KW-0812">Transmembrane</keyword>
<dbReference type="AlphaFoldDB" id="A0AA43T4W5"/>
<dbReference type="Pfam" id="PF01882">
    <property type="entry name" value="DUF58"/>
    <property type="match status" value="1"/>
</dbReference>
<dbReference type="PANTHER" id="PTHR34351:SF1">
    <property type="entry name" value="SLR1927 PROTEIN"/>
    <property type="match status" value="1"/>
</dbReference>
<reference evidence="3" key="1">
    <citation type="submission" date="2022-09" db="EMBL/GenBank/DDBJ databases">
        <authorList>
            <person name="Orihara K."/>
        </authorList>
    </citation>
    <scope>NUCLEOTIDE SEQUENCE</scope>
    <source>
        <strain evidence="3">YIT 13062</strain>
    </source>
</reference>
<gene>
    <name evidence="3" type="ORF">OB951_09285</name>
</gene>
<comment type="caution">
    <text evidence="3">The sequence shown here is derived from an EMBL/GenBank/DDBJ whole genome shotgun (WGS) entry which is preliminary data.</text>
</comment>
<reference evidence="3" key="2">
    <citation type="journal article" date="2023" name="Gut Microbes">
        <title>Characterization of Bifidobacterium kashiwanohense that utilizes both milk- and plant-derived oligosaccharides.</title>
        <authorList>
            <person name="Orihara K."/>
            <person name="Yahagi K."/>
            <person name="Saito Y."/>
            <person name="Watanabe Y."/>
            <person name="Sasai T."/>
            <person name="Hara T."/>
            <person name="Tsukuda N."/>
            <person name="Oki K."/>
            <person name="Fujimoto J."/>
            <person name="Matsuki T."/>
        </authorList>
    </citation>
    <scope>NUCLEOTIDE SEQUENCE</scope>
    <source>
        <strain evidence="3">YIT 13062</strain>
    </source>
</reference>
<keyword evidence="1" id="KW-1133">Transmembrane helix</keyword>
<accession>A0AA43T4W5</accession>
<feature type="transmembrane region" description="Helical" evidence="1">
    <location>
        <begin position="52"/>
        <end position="76"/>
    </location>
</feature>
<sequence>MQRRRTMQQSLRRIKHRIKRLVTSYMSPLGWAVTGLTIASLIAFTILGWHELLAMAIVFVCMMVAAILLSLGNTSFTATIDVSSRRVTVSDTVKVGMRIDNPGRTPTTSARGDLPISDNHERFSIPMLAAGQSRQTTVEFTAVSRAVLPIGPLSIRKGDPFGLVRHEKKLVDQINVFIHPQTVMLNTLNAGIPRDLEGQPSGEIVDDDLDFYGLREYEPGDDVRNVHWLSSAKTGTLMIRQYEATRRTDTALTISVNPDDYLSSDEFELAVSVHASIGVQCLLQNRPVTAHAGNEHAVPRNSAEFLDGCSAITPDINDDPNLAQTTLAHTPDSSFYYITVGRLKSIDEIKHMALALPRSATCVVLQTTIGQPRAIKRYSDFTLATVGSLDDLPIIMGVLA</sequence>
<feature type="transmembrane region" description="Helical" evidence="1">
    <location>
        <begin position="21"/>
        <end position="46"/>
    </location>
</feature>
<dbReference type="EMBL" id="JAOPMH010000013">
    <property type="protein sequence ID" value="MDH7890779.1"/>
    <property type="molecule type" value="Genomic_DNA"/>
</dbReference>
<dbReference type="Proteomes" id="UP001161916">
    <property type="component" value="Unassembled WGS sequence"/>
</dbReference>